<dbReference type="PRINTS" id="PR00039">
    <property type="entry name" value="HTHLYSR"/>
</dbReference>
<keyword evidence="4" id="KW-0804">Transcription</keyword>
<dbReference type="GO" id="GO:0003700">
    <property type="term" value="F:DNA-binding transcription factor activity"/>
    <property type="evidence" value="ECO:0007669"/>
    <property type="project" value="InterPro"/>
</dbReference>
<accession>A0A316EBS7</accession>
<dbReference type="GO" id="GO:0003677">
    <property type="term" value="F:DNA binding"/>
    <property type="evidence" value="ECO:0007669"/>
    <property type="project" value="UniProtKB-KW"/>
</dbReference>
<dbReference type="CDD" id="cd08414">
    <property type="entry name" value="PBP2_LTTR_aromatics_like"/>
    <property type="match status" value="1"/>
</dbReference>
<dbReference type="AlphaFoldDB" id="A0A316EBS7"/>
<feature type="domain" description="HTH lysR-type" evidence="5">
    <location>
        <begin position="1"/>
        <end position="58"/>
    </location>
</feature>
<dbReference type="InterPro" id="IPR036390">
    <property type="entry name" value="WH_DNA-bd_sf"/>
</dbReference>
<dbReference type="PANTHER" id="PTHR30346">
    <property type="entry name" value="TRANSCRIPTIONAL DUAL REGULATOR HCAR-RELATED"/>
    <property type="match status" value="1"/>
</dbReference>
<evidence type="ECO:0000256" key="2">
    <source>
        <dbReference type="ARBA" id="ARBA00023015"/>
    </source>
</evidence>
<evidence type="ECO:0000259" key="5">
    <source>
        <dbReference type="PROSITE" id="PS50931"/>
    </source>
</evidence>
<keyword evidence="2" id="KW-0805">Transcription regulation</keyword>
<dbReference type="Proteomes" id="UP000245489">
    <property type="component" value="Unassembled WGS sequence"/>
</dbReference>
<dbReference type="Pfam" id="PF03466">
    <property type="entry name" value="LysR_substrate"/>
    <property type="match status" value="1"/>
</dbReference>
<keyword evidence="3 6" id="KW-0238">DNA-binding</keyword>
<gene>
    <name evidence="6" type="ORF">LV89_01325</name>
</gene>
<organism evidence="6 7">
    <name type="scientific">Arcicella aurantiaca</name>
    <dbReference type="NCBI Taxonomy" id="591202"/>
    <lineage>
        <taxon>Bacteria</taxon>
        <taxon>Pseudomonadati</taxon>
        <taxon>Bacteroidota</taxon>
        <taxon>Cytophagia</taxon>
        <taxon>Cytophagales</taxon>
        <taxon>Flectobacillaceae</taxon>
        <taxon>Arcicella</taxon>
    </lineage>
</organism>
<evidence type="ECO:0000313" key="6">
    <source>
        <dbReference type="EMBL" id="PWK27918.1"/>
    </source>
</evidence>
<dbReference type="InterPro" id="IPR036388">
    <property type="entry name" value="WH-like_DNA-bd_sf"/>
</dbReference>
<dbReference type="PANTHER" id="PTHR30346:SF28">
    <property type="entry name" value="HTH-TYPE TRANSCRIPTIONAL REGULATOR CYNR"/>
    <property type="match status" value="1"/>
</dbReference>
<comment type="caution">
    <text evidence="6">The sequence shown here is derived from an EMBL/GenBank/DDBJ whole genome shotgun (WGS) entry which is preliminary data.</text>
</comment>
<evidence type="ECO:0000313" key="7">
    <source>
        <dbReference type="Proteomes" id="UP000245489"/>
    </source>
</evidence>
<dbReference type="SUPFAM" id="SSF46785">
    <property type="entry name" value="Winged helix' DNA-binding domain"/>
    <property type="match status" value="1"/>
</dbReference>
<keyword evidence="7" id="KW-1185">Reference proteome</keyword>
<dbReference type="Gene3D" id="3.40.190.10">
    <property type="entry name" value="Periplasmic binding protein-like II"/>
    <property type="match status" value="2"/>
</dbReference>
<dbReference type="InterPro" id="IPR000847">
    <property type="entry name" value="LysR_HTH_N"/>
</dbReference>
<dbReference type="GO" id="GO:0032993">
    <property type="term" value="C:protein-DNA complex"/>
    <property type="evidence" value="ECO:0007669"/>
    <property type="project" value="TreeGrafter"/>
</dbReference>
<dbReference type="SUPFAM" id="SSF53850">
    <property type="entry name" value="Periplasmic binding protein-like II"/>
    <property type="match status" value="1"/>
</dbReference>
<dbReference type="FunFam" id="1.10.10.10:FF:000001">
    <property type="entry name" value="LysR family transcriptional regulator"/>
    <property type="match status" value="1"/>
</dbReference>
<sequence length="295" mass="34025">MEFRQLQNFLCVASELHFSKAAEKLFIAQPALSRQIQQLEENLGVLLFERDKRNVKLTPAGEYLRDEASQILSQLENISKRTQLIHKGEEGEIRLGYPGSAIYSVIPPLLSNLRLHYPHIKSKLSEVLEDDLFGNLKNYQLDVGFIREPFSDKQIASKVIFEECFSLVVPDNHRITPDNFVSLRQVKDEPFILPPRYTGSVYYDMLVRMCEREGFVPNVVHESNYGATILRLVEHNLGVSLMPISYRFSSAMRLNFIELTNIPERTHLSMAWRKDDTNPVLHNFLKVADMVTFNP</sequence>
<dbReference type="PROSITE" id="PS50931">
    <property type="entry name" value="HTH_LYSR"/>
    <property type="match status" value="1"/>
</dbReference>
<reference evidence="6 7" key="1">
    <citation type="submission" date="2018-05" db="EMBL/GenBank/DDBJ databases">
        <title>Genomic Encyclopedia of Archaeal and Bacterial Type Strains, Phase II (KMG-II): from individual species to whole genera.</title>
        <authorList>
            <person name="Goeker M."/>
        </authorList>
    </citation>
    <scope>NUCLEOTIDE SEQUENCE [LARGE SCALE GENOMIC DNA]</scope>
    <source>
        <strain evidence="6 7">DSM 22214</strain>
    </source>
</reference>
<dbReference type="InterPro" id="IPR005119">
    <property type="entry name" value="LysR_subst-bd"/>
</dbReference>
<dbReference type="OrthoDB" id="9803735at2"/>
<dbReference type="EMBL" id="QGGO01000005">
    <property type="protein sequence ID" value="PWK27918.1"/>
    <property type="molecule type" value="Genomic_DNA"/>
</dbReference>
<dbReference type="RefSeq" id="WP_109742083.1">
    <property type="nucleotide sequence ID" value="NZ_QGGO01000005.1"/>
</dbReference>
<comment type="similarity">
    <text evidence="1">Belongs to the LysR transcriptional regulatory family.</text>
</comment>
<name>A0A316EBS7_9BACT</name>
<evidence type="ECO:0000256" key="1">
    <source>
        <dbReference type="ARBA" id="ARBA00009437"/>
    </source>
</evidence>
<evidence type="ECO:0000256" key="4">
    <source>
        <dbReference type="ARBA" id="ARBA00023163"/>
    </source>
</evidence>
<protein>
    <submittedName>
        <fullName evidence="6">DNA-binding transcriptional LysR family regulator</fullName>
    </submittedName>
</protein>
<evidence type="ECO:0000256" key="3">
    <source>
        <dbReference type="ARBA" id="ARBA00023125"/>
    </source>
</evidence>
<dbReference type="Gene3D" id="1.10.10.10">
    <property type="entry name" value="Winged helix-like DNA-binding domain superfamily/Winged helix DNA-binding domain"/>
    <property type="match status" value="1"/>
</dbReference>
<proteinExistence type="inferred from homology"/>
<dbReference type="Pfam" id="PF00126">
    <property type="entry name" value="HTH_1"/>
    <property type="match status" value="1"/>
</dbReference>